<dbReference type="EMBL" id="FQWL01000001">
    <property type="protein sequence ID" value="SHG35639.1"/>
    <property type="molecule type" value="Genomic_DNA"/>
</dbReference>
<evidence type="ECO:0000313" key="6">
    <source>
        <dbReference type="Proteomes" id="UP000184532"/>
    </source>
</evidence>
<dbReference type="Proteomes" id="UP000184532">
    <property type="component" value="Unassembled WGS sequence"/>
</dbReference>
<reference evidence="6" key="1">
    <citation type="submission" date="2016-11" db="EMBL/GenBank/DDBJ databases">
        <authorList>
            <person name="Varghese N."/>
            <person name="Submissions S."/>
        </authorList>
    </citation>
    <scope>NUCLEOTIDE SEQUENCE [LARGE SCALE GENOMIC DNA]</scope>
    <source>
        <strain evidence="6">DSM 22638</strain>
    </source>
</reference>
<dbReference type="InterPro" id="IPR020449">
    <property type="entry name" value="Tscrpt_reg_AraC-type_HTH"/>
</dbReference>
<dbReference type="GO" id="GO:0043565">
    <property type="term" value="F:sequence-specific DNA binding"/>
    <property type="evidence" value="ECO:0007669"/>
    <property type="project" value="InterPro"/>
</dbReference>
<dbReference type="InterPro" id="IPR037923">
    <property type="entry name" value="HTH-like"/>
</dbReference>
<dbReference type="InterPro" id="IPR018060">
    <property type="entry name" value="HTH_AraC"/>
</dbReference>
<dbReference type="OrthoDB" id="2666928at2"/>
<dbReference type="GO" id="GO:0003700">
    <property type="term" value="F:DNA-binding transcription factor activity"/>
    <property type="evidence" value="ECO:0007669"/>
    <property type="project" value="InterPro"/>
</dbReference>
<proteinExistence type="predicted"/>
<gene>
    <name evidence="5" type="ORF">SAMN04488116_1132</name>
</gene>
<dbReference type="PANTHER" id="PTHR43280">
    <property type="entry name" value="ARAC-FAMILY TRANSCRIPTIONAL REGULATOR"/>
    <property type="match status" value="1"/>
</dbReference>
<dbReference type="InterPro" id="IPR003313">
    <property type="entry name" value="AraC-bd"/>
</dbReference>
<protein>
    <submittedName>
        <fullName evidence="5">AraC-type DNA-binding protein</fullName>
    </submittedName>
</protein>
<dbReference type="STRING" id="570519.SAMN04488116_1132"/>
<evidence type="ECO:0000256" key="1">
    <source>
        <dbReference type="ARBA" id="ARBA00023015"/>
    </source>
</evidence>
<dbReference type="InterPro" id="IPR009057">
    <property type="entry name" value="Homeodomain-like_sf"/>
</dbReference>
<dbReference type="SUPFAM" id="SSF51215">
    <property type="entry name" value="Regulatory protein AraC"/>
    <property type="match status" value="1"/>
</dbReference>
<dbReference type="Pfam" id="PF02311">
    <property type="entry name" value="AraC_binding"/>
    <property type="match status" value="1"/>
</dbReference>
<sequence length="287" mass="33770">MTKIKRYDLHKNDPSKLHFEVNHAKNYLDKNWEHATVPHRHSFYQLIWFKEKGRHYVDFEVVEHDANSVFFVNKNQIHYFCPDSPNTGLLFHFNEEFINLHGPKQLQRFSTTIFNEIGNRSVNLSPSEVQKLGLISSYIESEIIAREDNYKEQVFHHFQTILYQVERLRAKEDKLDLDANADYKLAAQFKRLIQEQVGTFNSIESYADNLGTNPKTLTRISKKFLLGTPGQIIKETKLLEAKRILSNQKTSIKETAYTLGFEDPTYFTKYFKQGTGITPKEFQKRLR</sequence>
<evidence type="ECO:0000256" key="2">
    <source>
        <dbReference type="ARBA" id="ARBA00023125"/>
    </source>
</evidence>
<dbReference type="Pfam" id="PF12833">
    <property type="entry name" value="HTH_18"/>
    <property type="match status" value="1"/>
</dbReference>
<name>A0A1M5J5R4_9FLAO</name>
<keyword evidence="1" id="KW-0805">Transcription regulation</keyword>
<dbReference type="AlphaFoldDB" id="A0A1M5J5R4"/>
<keyword evidence="2 5" id="KW-0238">DNA-binding</keyword>
<organism evidence="5 6">
    <name type="scientific">Flagellimonas flava</name>
    <dbReference type="NCBI Taxonomy" id="570519"/>
    <lineage>
        <taxon>Bacteria</taxon>
        <taxon>Pseudomonadati</taxon>
        <taxon>Bacteroidota</taxon>
        <taxon>Flavobacteriia</taxon>
        <taxon>Flavobacteriales</taxon>
        <taxon>Flavobacteriaceae</taxon>
        <taxon>Flagellimonas</taxon>
    </lineage>
</organism>
<evidence type="ECO:0000313" key="5">
    <source>
        <dbReference type="EMBL" id="SHG35639.1"/>
    </source>
</evidence>
<dbReference type="PROSITE" id="PS00041">
    <property type="entry name" value="HTH_ARAC_FAMILY_1"/>
    <property type="match status" value="1"/>
</dbReference>
<feature type="domain" description="HTH araC/xylS-type" evidence="4">
    <location>
        <begin position="187"/>
        <end position="285"/>
    </location>
</feature>
<evidence type="ECO:0000259" key="4">
    <source>
        <dbReference type="PROSITE" id="PS01124"/>
    </source>
</evidence>
<dbReference type="SUPFAM" id="SSF46689">
    <property type="entry name" value="Homeodomain-like"/>
    <property type="match status" value="1"/>
</dbReference>
<dbReference type="InterPro" id="IPR018062">
    <property type="entry name" value="HTH_AraC-typ_CS"/>
</dbReference>
<dbReference type="SMART" id="SM00342">
    <property type="entry name" value="HTH_ARAC"/>
    <property type="match status" value="1"/>
</dbReference>
<dbReference type="PROSITE" id="PS01124">
    <property type="entry name" value="HTH_ARAC_FAMILY_2"/>
    <property type="match status" value="1"/>
</dbReference>
<dbReference type="RefSeq" id="WP_073176948.1">
    <property type="nucleotide sequence ID" value="NZ_FQWL01000001.1"/>
</dbReference>
<dbReference type="PRINTS" id="PR00032">
    <property type="entry name" value="HTHARAC"/>
</dbReference>
<evidence type="ECO:0000256" key="3">
    <source>
        <dbReference type="ARBA" id="ARBA00023163"/>
    </source>
</evidence>
<dbReference type="PANTHER" id="PTHR43280:SF32">
    <property type="entry name" value="TRANSCRIPTIONAL REGULATORY PROTEIN"/>
    <property type="match status" value="1"/>
</dbReference>
<keyword evidence="6" id="KW-1185">Reference proteome</keyword>
<accession>A0A1M5J5R4</accession>
<keyword evidence="3" id="KW-0804">Transcription</keyword>
<dbReference type="Gene3D" id="1.10.10.60">
    <property type="entry name" value="Homeodomain-like"/>
    <property type="match status" value="1"/>
</dbReference>